<evidence type="ECO:0000313" key="1">
    <source>
        <dbReference type="EMBL" id="AXG67154.1"/>
    </source>
</evidence>
<dbReference type="Proteomes" id="UP000262440">
    <property type="component" value="Segment"/>
</dbReference>
<proteinExistence type="predicted"/>
<accession>A0A384ZY37</accession>
<sequence>MKSNTLAFNIDFLEANESWAELFEILDAHNDEQNLKTIEQLLNLRRINGDTNDELAEASIRQLGINITRDLMQYRLPSLKRVIDCLPDWQQVSGTTQWPKFVGMLLGGQFDSSRLYTADYQTFVPTPLGTLIQDGGTWYKSNKVNLEVDAHLIDGGLDLTITKDAEKDVVNALQEVGMTQQEAEDWFNNHIGFEPVNNDVQQYTARSAMFYRRIADLFYQWAPIEEVLEGVYAAINIGAKLYLGAHVVVEPVRRFNVGRPLQKSISFIQPEFIRGGEWTTFGAIVKYSDNTEETVEVWVEDSTWIAERDGNAVRFNEPLAISVINLTLTYNGTQQPLESRIYPMGVEPDPDELTIECPTLYGNSSAKVRVYGKYLSTGATKELTDSGMISLSSTLGTFNGTTLLLPSVDADSKIDISVAYQGQFDMSKTQEFDVNRSVKDLVPTELRIIVDDEIPQGEEIALKYAITYNDGTSKLGIAQARTTSEHTEIVENVLKSKVLRGDYLTSIYASFGEIVPVEAVKQVTLKAPDIKLATIDLVVPETVVERDIVRPKAMALYVLGSATQAQINARDPSIVVAYTEVFGIWFSSEDTATAVNALPRVDTQTGEFEAPLVSGDAVKYALNFTFIDGSSTVTFNRIILVNDTIMIPKSVDLRSSPTISSGNTLMLPVVCLWNNGLSYAAAAAVKVEYIPSDSAREEARARTIRLQQQAVEQGKDPSQYDPDHPDYARWVTLTVSLSNNTVYDPVMGRSVKEYVLYYQGDLHGSARITMEYEYDGTHLTNYRDLQLIPTRSLVDSITIECPDTMYEKTRTFVRLLATYVDGTQEYVTAAEWVGNWPEKEEDEYKFLQFSPGRYSGMAVVEIIEGRTPLDYKDFRSMNVSKLPMFNSIGSIADLNKSYYDGAILQTGKLKYDYDTYTQVIASFFRVSNKIDMIVSPAPKQSINNIINSRIEGATQISADVLSESYTLVNTYKTGGVMRTLDGSYAEETPKTFDLEVDSEWAVVQNYYTQPGPNNTPVLIPTTDSVAEIDADGSLTPSQNVNGAVLIRARFTCDQYQIEKTLLVFLVQANTYLRQIGIVGPDVVWDVSDRNPTIGYENGRWYVPYSLRVIIDPDDELTTTDAIWSIGDETNVDGVSIDPLNGHLFIGQSQLSDGLINLRAVFTKQNPQSLADETITGFRTIELHTQNTILNGYIENPPGNISPNTDYRFTAFYTRRSGATGSSRLPDANSVKFKWNIVESVSGFTLAQDGTFRFPASKDPQKVKVECIITEQRTEISLVQEITCPGIGFPQDLTVGGYTNVRDDSSMQMNALLGRTGTFVKDDVSAKCLWQVTNSKGDVVDVQGISINAQTGRLTIGLLLNDTDFGVKAIYSEGQQTLTQTHFMKAMSSYPRFGVAPFGITGVSIALAQLPTRLRSKTGGQFVLSTKQDEYGYFVVRQSYGNAVFAAAADSTGNVNKGWQGFDGAQWPVTGDNGKKGPIVGKIVYDNLTENVLIYRTNARAFGSSVITVRYQ</sequence>
<name>A0A384ZY37_9CAUD</name>
<evidence type="ECO:0000313" key="2">
    <source>
        <dbReference type="Proteomes" id="UP000262440"/>
    </source>
</evidence>
<dbReference type="EMBL" id="MH460463">
    <property type="protein sequence ID" value="AXG67154.1"/>
    <property type="molecule type" value="Genomic_DNA"/>
</dbReference>
<reference evidence="1 2" key="1">
    <citation type="journal article" date="2018" name="Front. Microbiol.">
        <title>Jumbo Bacteriophages Are Represented Within an Increasing Diversity of Environmental Viruses Infecting the Emerging Phytopathogen, Dickeya solani.</title>
        <authorList>
            <person name="Day A.W."/>
            <person name="Ahn J."/>
            <person name="Salmond G.P.C."/>
        </authorList>
    </citation>
    <scope>NUCLEOTIDE SEQUENCE [LARGE SCALE GENOMIC DNA]</scope>
</reference>
<organism evidence="1 2">
    <name type="scientific">Dickeya phage vB_DsoM_AD1</name>
    <dbReference type="NCBI Taxonomy" id="2283029"/>
    <lineage>
        <taxon>Viruses</taxon>
        <taxon>Duplodnaviria</taxon>
        <taxon>Heunggongvirae</taxon>
        <taxon>Uroviricota</taxon>
        <taxon>Caudoviricetes</taxon>
        <taxon>Alexandravirus</taxon>
        <taxon>Alexandravirus AD1</taxon>
    </lineage>
</organism>
<gene>
    <name evidence="1" type="ORF">AD1_110</name>
</gene>
<keyword evidence="2" id="KW-1185">Reference proteome</keyword>
<protein>
    <submittedName>
        <fullName evidence="1">Uncharacterized protein</fullName>
    </submittedName>
</protein>